<dbReference type="PROSITE" id="PS51839">
    <property type="entry name" value="4FE4S_HC3"/>
    <property type="match status" value="1"/>
</dbReference>
<name>A0A1S8KZ98_9CLOT</name>
<dbReference type="PROSITE" id="PS51085">
    <property type="entry name" value="2FE2S_FER_2"/>
    <property type="match status" value="1"/>
</dbReference>
<evidence type="ECO:0000256" key="4">
    <source>
        <dbReference type="ARBA" id="ARBA00022485"/>
    </source>
</evidence>
<dbReference type="InterPro" id="IPR017900">
    <property type="entry name" value="4Fe4S_Fe_S_CS"/>
</dbReference>
<dbReference type="PROSITE" id="PS00198">
    <property type="entry name" value="4FE4S_FER_1"/>
    <property type="match status" value="1"/>
</dbReference>
<dbReference type="SUPFAM" id="SSF54292">
    <property type="entry name" value="2Fe-2S ferredoxin-like"/>
    <property type="match status" value="1"/>
</dbReference>
<dbReference type="FunFam" id="3.10.20.740:FF:000004">
    <property type="entry name" value="NADH-quinone oxidoreductase"/>
    <property type="match status" value="1"/>
</dbReference>
<evidence type="ECO:0000256" key="3">
    <source>
        <dbReference type="ARBA" id="ARBA00005404"/>
    </source>
</evidence>
<dbReference type="CDD" id="cd00207">
    <property type="entry name" value="fer2"/>
    <property type="match status" value="1"/>
</dbReference>
<dbReference type="FunFam" id="3.30.70.20:FF:000035">
    <property type="entry name" value="Iron hydrogenase 1"/>
    <property type="match status" value="1"/>
</dbReference>
<dbReference type="Gene3D" id="3.40.50.720">
    <property type="entry name" value="NAD(P)-binding Rossmann-like Domain"/>
    <property type="match status" value="1"/>
</dbReference>
<dbReference type="GO" id="GO:0051539">
    <property type="term" value="F:4 iron, 4 sulfur cluster binding"/>
    <property type="evidence" value="ECO:0007669"/>
    <property type="project" value="UniProtKB-KW"/>
</dbReference>
<keyword evidence="6" id="KW-0479">Metal-binding</keyword>
<comment type="subcellular location">
    <subcellularLocation>
        <location evidence="2">Membrane</location>
    </subcellularLocation>
</comment>
<protein>
    <submittedName>
        <fullName evidence="14">Ferredoxin--NADP reductase</fullName>
        <ecNumber evidence="14">1.18.1.2</ecNumber>
    </submittedName>
</protein>
<evidence type="ECO:0000256" key="11">
    <source>
        <dbReference type="ARBA" id="ARBA00023027"/>
    </source>
</evidence>
<evidence type="ECO:0000256" key="5">
    <source>
        <dbReference type="ARBA" id="ARBA00022714"/>
    </source>
</evidence>
<dbReference type="PRINTS" id="PR00368">
    <property type="entry name" value="FADPNR"/>
</dbReference>
<keyword evidence="8" id="KW-1278">Translocase</keyword>
<keyword evidence="9" id="KW-0408">Iron</keyword>
<dbReference type="PANTHER" id="PTHR42783">
    <property type="entry name" value="GLUTAMATE SYNTHASE [NADPH] SMALL CHAIN"/>
    <property type="match status" value="1"/>
</dbReference>
<dbReference type="Gene3D" id="3.10.20.740">
    <property type="match status" value="1"/>
</dbReference>
<evidence type="ECO:0000256" key="2">
    <source>
        <dbReference type="ARBA" id="ARBA00004370"/>
    </source>
</evidence>
<dbReference type="SUPFAM" id="SSF54862">
    <property type="entry name" value="4Fe-4S ferredoxins"/>
    <property type="match status" value="1"/>
</dbReference>
<organism evidence="14 15">
    <name type="scientific">Clostridium felsineum</name>
    <dbReference type="NCBI Taxonomy" id="36839"/>
    <lineage>
        <taxon>Bacteria</taxon>
        <taxon>Bacillati</taxon>
        <taxon>Bacillota</taxon>
        <taxon>Clostridia</taxon>
        <taxon>Eubacteriales</taxon>
        <taxon>Clostridiaceae</taxon>
        <taxon>Clostridium</taxon>
    </lineage>
</organism>
<comment type="cofactor">
    <cofactor evidence="1">
        <name>[4Fe-4S] cluster</name>
        <dbReference type="ChEBI" id="CHEBI:49883"/>
    </cofactor>
</comment>
<dbReference type="PANTHER" id="PTHR42783:SF3">
    <property type="entry name" value="GLUTAMATE SYNTHASE [NADPH] SMALL CHAIN-RELATED"/>
    <property type="match status" value="1"/>
</dbReference>
<evidence type="ECO:0000256" key="8">
    <source>
        <dbReference type="ARBA" id="ARBA00022967"/>
    </source>
</evidence>
<reference evidence="14 15" key="1">
    <citation type="submission" date="2022-04" db="EMBL/GenBank/DDBJ databases">
        <title>Genome sequence of C. roseum typestrain.</title>
        <authorList>
            <person name="Poehlein A."/>
            <person name="Schoch T."/>
            <person name="Duerre P."/>
            <person name="Daniel R."/>
        </authorList>
    </citation>
    <scope>NUCLEOTIDE SEQUENCE [LARGE SCALE GENOMIC DNA]</scope>
    <source>
        <strain evidence="14 15">DSM 7320</strain>
    </source>
</reference>
<dbReference type="STRING" id="84029.CROST_41170"/>
<dbReference type="InterPro" id="IPR019574">
    <property type="entry name" value="NADH_UbQ_OxRdtase_Gsu_4Fe4S-bd"/>
</dbReference>
<evidence type="ECO:0000256" key="13">
    <source>
        <dbReference type="ARBA" id="ARBA00034078"/>
    </source>
</evidence>
<dbReference type="RefSeq" id="WP_077835521.1">
    <property type="nucleotide sequence ID" value="NZ_CP096983.1"/>
</dbReference>
<keyword evidence="10" id="KW-0411">Iron-sulfur</keyword>
<dbReference type="InterPro" id="IPR001041">
    <property type="entry name" value="2Fe-2S_ferredoxin-type"/>
</dbReference>
<keyword evidence="14" id="KW-0560">Oxidoreductase</keyword>
<evidence type="ECO:0000256" key="9">
    <source>
        <dbReference type="ARBA" id="ARBA00023004"/>
    </source>
</evidence>
<dbReference type="GO" id="GO:0004324">
    <property type="term" value="F:ferredoxin-NADP+ reductase activity"/>
    <property type="evidence" value="ECO:0007669"/>
    <property type="project" value="UniProtKB-EC"/>
</dbReference>
<dbReference type="KEGG" id="crw:CROST_033530"/>
<dbReference type="Pfam" id="PF07992">
    <property type="entry name" value="Pyr_redox_2"/>
    <property type="match status" value="1"/>
</dbReference>
<dbReference type="InterPro" id="IPR036188">
    <property type="entry name" value="FAD/NAD-bd_sf"/>
</dbReference>
<evidence type="ECO:0000256" key="1">
    <source>
        <dbReference type="ARBA" id="ARBA00001966"/>
    </source>
</evidence>
<dbReference type="SUPFAM" id="SSF51971">
    <property type="entry name" value="Nucleotide-binding domain"/>
    <property type="match status" value="1"/>
</dbReference>
<evidence type="ECO:0000256" key="7">
    <source>
        <dbReference type="ARBA" id="ARBA00022737"/>
    </source>
</evidence>
<dbReference type="Gene3D" id="3.50.50.60">
    <property type="entry name" value="FAD/NAD(P)-binding domain"/>
    <property type="match status" value="1"/>
</dbReference>
<keyword evidence="12" id="KW-0472">Membrane</keyword>
<dbReference type="Gene3D" id="3.30.70.20">
    <property type="match status" value="1"/>
</dbReference>
<evidence type="ECO:0000256" key="12">
    <source>
        <dbReference type="ARBA" id="ARBA00023136"/>
    </source>
</evidence>
<keyword evidence="7" id="KW-0677">Repeat</keyword>
<keyword evidence="5" id="KW-0001">2Fe-2S</keyword>
<accession>A0A1S8KZ98</accession>
<evidence type="ECO:0000256" key="10">
    <source>
        <dbReference type="ARBA" id="ARBA00023014"/>
    </source>
</evidence>
<dbReference type="InterPro" id="IPR009051">
    <property type="entry name" value="Helical_ferredxn"/>
</dbReference>
<dbReference type="InterPro" id="IPR028261">
    <property type="entry name" value="DPD_II"/>
</dbReference>
<dbReference type="PRINTS" id="PR00469">
    <property type="entry name" value="PNDRDTASEII"/>
</dbReference>
<dbReference type="EMBL" id="CP096983">
    <property type="protein sequence ID" value="URZ12630.1"/>
    <property type="molecule type" value="Genomic_DNA"/>
</dbReference>
<dbReference type="Pfam" id="PF22117">
    <property type="entry name" value="Fer4_Nqo3"/>
    <property type="match status" value="1"/>
</dbReference>
<dbReference type="SUPFAM" id="SSF46548">
    <property type="entry name" value="alpha-helical ferredoxin"/>
    <property type="match status" value="1"/>
</dbReference>
<gene>
    <name evidence="14" type="ORF">CROST_033530</name>
</gene>
<dbReference type="GO" id="GO:0016020">
    <property type="term" value="C:membrane"/>
    <property type="evidence" value="ECO:0007669"/>
    <property type="project" value="UniProtKB-SubCell"/>
</dbReference>
<dbReference type="GO" id="GO:0046872">
    <property type="term" value="F:metal ion binding"/>
    <property type="evidence" value="ECO:0007669"/>
    <property type="project" value="UniProtKB-KW"/>
</dbReference>
<comment type="cofactor">
    <cofactor evidence="13">
        <name>[2Fe-2S] cluster</name>
        <dbReference type="ChEBI" id="CHEBI:190135"/>
    </cofactor>
</comment>
<dbReference type="InterPro" id="IPR017896">
    <property type="entry name" value="4Fe4S_Fe-S-bd"/>
</dbReference>
<proteinExistence type="inferred from homology"/>
<dbReference type="Pfam" id="PF14691">
    <property type="entry name" value="Fer4_20"/>
    <property type="match status" value="1"/>
</dbReference>
<comment type="similarity">
    <text evidence="3">Belongs to the complex I 75 kDa subunit family.</text>
</comment>
<keyword evidence="11" id="KW-0520">NAD</keyword>
<keyword evidence="4" id="KW-0004">4Fe-4S</keyword>
<sequence length="710" mass="78507">MVNIIIDGKKIRVKAGVNVLETALQNGIYIPHLCHHKDLPDIGACRLCVVEVEGKEGIFTSCKLKTEEGLNVQTKSEKINHLRKLAMELILAAHPEDCSTCPKYGRCELQTLIQYMEVSAARMRTRVKGFKKNEENPLLIHDMNRCVLCGRCVRACKDLRGVKVLQYNKKDMETYVGTIHDKLLKDSDCRFCGACAEVCPTGTIRDMLNYSPSEKRDSLIPCKATCPVHTDIPRYLRLAKKGKFDEATAVIHEKLPFPECLGRVCAHPCEDKCRRGEVNEAVAIRDIKRYAAEHSNNELWKKNSKKLSKTGKKVCVVGGGPSGLAAAFYLAKQGHEVVLKEAYEKLGGQMQYGIPAYRLPREVVDKEAAYVKEVGVKVEVNTRVNMPKELLKNFDAVLMAIGTHNGVRLPMEGNELQGVIVNTEFLRKASMNKDTGIGRSVIVLGGGNVAFDCARTAKRLGVEEVHLACLEKKEVMLADEEEITQAEEEGIFVHPGQTFEKIVGKDKVEGVTFCNVKKFSFDENRRAVIEKEEGSEHTIYADNVIFAVGQRTLISEEAGLELGRGNSIKVEIGKSAKTNVEGIYACGDAVYGTKTVIQAIASGRAAASEIDIYLGGDGDISEILASTTEETVNIGRIEGFGHLKRAKSGIIPAKIRKDNFNSLDKGISKEDICSEAARCLQCDLRFDISGPRLWSDYSINKEMEVEESDN</sequence>
<dbReference type="InterPro" id="IPR023753">
    <property type="entry name" value="FAD/NAD-binding_dom"/>
</dbReference>
<keyword evidence="15" id="KW-1185">Reference proteome</keyword>
<dbReference type="SMART" id="SM00929">
    <property type="entry name" value="NADH-G_4Fe-4S_3"/>
    <property type="match status" value="1"/>
</dbReference>
<evidence type="ECO:0000256" key="6">
    <source>
        <dbReference type="ARBA" id="ARBA00022723"/>
    </source>
</evidence>
<dbReference type="InterPro" id="IPR054351">
    <property type="entry name" value="NADH_UbQ_OxRdtase_ferredoxin"/>
</dbReference>
<dbReference type="InterPro" id="IPR036010">
    <property type="entry name" value="2Fe-2S_ferredoxin-like_sf"/>
</dbReference>
<evidence type="ECO:0000313" key="15">
    <source>
        <dbReference type="Proteomes" id="UP000190951"/>
    </source>
</evidence>
<evidence type="ECO:0000313" key="14">
    <source>
        <dbReference type="EMBL" id="URZ12630.1"/>
    </source>
</evidence>
<dbReference type="Gene3D" id="1.10.1060.10">
    <property type="entry name" value="Alpha-helical ferredoxin"/>
    <property type="match status" value="1"/>
</dbReference>
<dbReference type="Pfam" id="PF13510">
    <property type="entry name" value="Fer2_4"/>
    <property type="match status" value="1"/>
</dbReference>
<dbReference type="PROSITE" id="PS51379">
    <property type="entry name" value="4FE4S_FER_2"/>
    <property type="match status" value="2"/>
</dbReference>
<dbReference type="GO" id="GO:0051537">
    <property type="term" value="F:2 iron, 2 sulfur cluster binding"/>
    <property type="evidence" value="ECO:0007669"/>
    <property type="project" value="UniProtKB-KW"/>
</dbReference>
<dbReference type="AlphaFoldDB" id="A0A1S8KZ98"/>
<dbReference type="Proteomes" id="UP000190951">
    <property type="component" value="Chromosome"/>
</dbReference>
<dbReference type="EC" id="1.18.1.2" evidence="14"/>
<dbReference type="Pfam" id="PF10588">
    <property type="entry name" value="NADH-G_4Fe-4S_3"/>
    <property type="match status" value="1"/>
</dbReference>